<dbReference type="InterPro" id="IPR037923">
    <property type="entry name" value="HTH-like"/>
</dbReference>
<organism evidence="6 7">
    <name type="scientific">Vibrio bivalvicida</name>
    <dbReference type="NCBI Taxonomy" id="1276888"/>
    <lineage>
        <taxon>Bacteria</taxon>
        <taxon>Pseudomonadati</taxon>
        <taxon>Pseudomonadota</taxon>
        <taxon>Gammaproteobacteria</taxon>
        <taxon>Vibrionales</taxon>
        <taxon>Vibrionaceae</taxon>
        <taxon>Vibrio</taxon>
        <taxon>Vibrio oreintalis group</taxon>
    </lineage>
</organism>
<evidence type="ECO:0000313" key="6">
    <source>
        <dbReference type="EMBL" id="OAJ95129.1"/>
    </source>
</evidence>
<dbReference type="AlphaFoldDB" id="A0A177Y2M0"/>
<keyword evidence="2" id="KW-0238">DNA-binding</keyword>
<evidence type="ECO:0000256" key="3">
    <source>
        <dbReference type="ARBA" id="ARBA00023163"/>
    </source>
</evidence>
<dbReference type="EMBL" id="LLEI02000021">
    <property type="protein sequence ID" value="OAJ95129.1"/>
    <property type="molecule type" value="Genomic_DNA"/>
</dbReference>
<accession>A0A177Y2M0</accession>
<dbReference type="RefSeq" id="WP_054962105.1">
    <property type="nucleotide sequence ID" value="NZ_LLEI02000021.1"/>
</dbReference>
<dbReference type="Proteomes" id="UP000078406">
    <property type="component" value="Unassembled WGS sequence"/>
</dbReference>
<dbReference type="GO" id="GO:0003700">
    <property type="term" value="F:DNA-binding transcription factor activity"/>
    <property type="evidence" value="ECO:0007669"/>
    <property type="project" value="InterPro"/>
</dbReference>
<dbReference type="PANTHER" id="PTHR43280:SF2">
    <property type="entry name" value="HTH-TYPE TRANSCRIPTIONAL REGULATOR EXSA"/>
    <property type="match status" value="1"/>
</dbReference>
<feature type="compositionally biased region" description="Low complexity" evidence="4">
    <location>
        <begin position="268"/>
        <end position="280"/>
    </location>
</feature>
<dbReference type="SMART" id="SM00342">
    <property type="entry name" value="HTH_ARAC"/>
    <property type="match status" value="1"/>
</dbReference>
<dbReference type="PANTHER" id="PTHR43280">
    <property type="entry name" value="ARAC-FAMILY TRANSCRIPTIONAL REGULATOR"/>
    <property type="match status" value="1"/>
</dbReference>
<dbReference type="Pfam" id="PF12833">
    <property type="entry name" value="HTH_18"/>
    <property type="match status" value="1"/>
</dbReference>
<dbReference type="InterPro" id="IPR018060">
    <property type="entry name" value="HTH_AraC"/>
</dbReference>
<protein>
    <recommendedName>
        <fullName evidence="5">HTH araC/xylS-type domain-containing protein</fullName>
    </recommendedName>
</protein>
<dbReference type="SUPFAM" id="SSF46689">
    <property type="entry name" value="Homeodomain-like"/>
    <property type="match status" value="1"/>
</dbReference>
<dbReference type="SUPFAM" id="SSF51215">
    <property type="entry name" value="Regulatory protein AraC"/>
    <property type="match status" value="1"/>
</dbReference>
<name>A0A177Y2M0_9VIBR</name>
<dbReference type="InterPro" id="IPR009057">
    <property type="entry name" value="Homeodomain-like_sf"/>
</dbReference>
<dbReference type="Gene3D" id="1.10.10.60">
    <property type="entry name" value="Homeodomain-like"/>
    <property type="match status" value="2"/>
</dbReference>
<keyword evidence="3" id="KW-0804">Transcription</keyword>
<evidence type="ECO:0000256" key="1">
    <source>
        <dbReference type="ARBA" id="ARBA00023015"/>
    </source>
</evidence>
<sequence length="280" mass="31384">MEHIHNVKVENFVDMSFEEHGHTAHHPEHRLALLTKGSVEMVYGENIRIVAPAIIIIPPGVPHKALRAEHVDMYLVSFCIGCLGINEDSLLMQPFQRVSDGALPTVPIDAGRLSWLVQILEALSNESNQSGVESTPLLRSYLSILFGDMYRGMNLEQYHNPISKIASEALRFINQNSNFAISLKEVATAVHRVPSHVATIVKKETGFTVGEWICQARIKKASYRLSHSTLSVQEIASELDWKDITHFIRQFKKVTGQTPAQWRKKQAKTASSKQSKPLAD</sequence>
<dbReference type="GO" id="GO:0043565">
    <property type="term" value="F:sequence-specific DNA binding"/>
    <property type="evidence" value="ECO:0007669"/>
    <property type="project" value="InterPro"/>
</dbReference>
<evidence type="ECO:0000313" key="7">
    <source>
        <dbReference type="Proteomes" id="UP000078406"/>
    </source>
</evidence>
<evidence type="ECO:0000256" key="4">
    <source>
        <dbReference type="SAM" id="MobiDB-lite"/>
    </source>
</evidence>
<feature type="region of interest" description="Disordered" evidence="4">
    <location>
        <begin position="259"/>
        <end position="280"/>
    </location>
</feature>
<comment type="caution">
    <text evidence="6">The sequence shown here is derived from an EMBL/GenBank/DDBJ whole genome shotgun (WGS) entry which is preliminary data.</text>
</comment>
<evidence type="ECO:0000256" key="2">
    <source>
        <dbReference type="ARBA" id="ARBA00023125"/>
    </source>
</evidence>
<dbReference type="PROSITE" id="PS01124">
    <property type="entry name" value="HTH_ARAC_FAMILY_2"/>
    <property type="match status" value="1"/>
</dbReference>
<evidence type="ECO:0000259" key="5">
    <source>
        <dbReference type="PROSITE" id="PS01124"/>
    </source>
</evidence>
<gene>
    <name evidence="6" type="ORF">APB76_07555</name>
</gene>
<reference evidence="6 7" key="1">
    <citation type="journal article" date="2016" name="Syst. Appl. Microbiol.">
        <title>Vibrio bivalvicida sp. nov., a novel larval pathogen for bivalve molluscs reared in a hatchery.</title>
        <authorList>
            <person name="Dubert J."/>
            <person name="Romalde J.L."/>
            <person name="Prado S."/>
            <person name="Barja J.L."/>
        </authorList>
    </citation>
    <scope>NUCLEOTIDE SEQUENCE [LARGE SCALE GENOMIC DNA]</scope>
    <source>
        <strain evidence="6 7">605</strain>
    </source>
</reference>
<keyword evidence="1" id="KW-0805">Transcription regulation</keyword>
<feature type="domain" description="HTH araC/xylS-type" evidence="5">
    <location>
        <begin position="167"/>
        <end position="265"/>
    </location>
</feature>
<proteinExistence type="predicted"/>